<feature type="transmembrane region" description="Helical" evidence="1">
    <location>
        <begin position="36"/>
        <end position="57"/>
    </location>
</feature>
<keyword evidence="1" id="KW-1133">Transmembrane helix</keyword>
<dbReference type="HOGENOM" id="CLU_2802287_0_0_2"/>
<reference evidence="2 3" key="1">
    <citation type="journal article" date="2015" name="Genome Announc.">
        <title>Complete Genome Sequence of Methanosphaerula palustris E1-9CT, a Hydrogenotrophic Methanogen Isolated from a Minerotrophic Fen Peatland.</title>
        <authorList>
            <person name="Cadillo-Quiroz H."/>
            <person name="Browne P."/>
            <person name="Kyrpides N."/>
            <person name="Woyke T."/>
            <person name="Goodwin L."/>
            <person name="Detter C."/>
            <person name="Yavitt J.B."/>
            <person name="Zinder S.H."/>
        </authorList>
    </citation>
    <scope>NUCLEOTIDE SEQUENCE [LARGE SCALE GENOMIC DNA]</scope>
    <source>
        <strain evidence="3">ATCC BAA-1556 / DSM 19958 / E1-9c</strain>
    </source>
</reference>
<gene>
    <name evidence="2" type="ordered locus">Mpal_1557</name>
</gene>
<feature type="transmembrane region" description="Helical" evidence="1">
    <location>
        <begin position="12"/>
        <end position="30"/>
    </location>
</feature>
<organism evidence="2 3">
    <name type="scientific">Methanosphaerula palustris (strain ATCC BAA-1556 / DSM 19958 / E1-9c)</name>
    <dbReference type="NCBI Taxonomy" id="521011"/>
    <lineage>
        <taxon>Archaea</taxon>
        <taxon>Methanobacteriati</taxon>
        <taxon>Methanobacteriota</taxon>
        <taxon>Stenosarchaea group</taxon>
        <taxon>Methanomicrobia</taxon>
        <taxon>Methanomicrobiales</taxon>
        <taxon>Methanoregulaceae</taxon>
        <taxon>Methanosphaerula</taxon>
    </lineage>
</organism>
<dbReference type="STRING" id="521011.Mpal_1557"/>
<dbReference type="AlphaFoldDB" id="B8GIQ7"/>
<accession>B8GIQ7</accession>
<evidence type="ECO:0000256" key="1">
    <source>
        <dbReference type="SAM" id="Phobius"/>
    </source>
</evidence>
<dbReference type="Proteomes" id="UP000002457">
    <property type="component" value="Chromosome"/>
</dbReference>
<dbReference type="RefSeq" id="WP_012618189.1">
    <property type="nucleotide sequence ID" value="NC_011832.1"/>
</dbReference>
<proteinExistence type="predicted"/>
<dbReference type="eggNOG" id="arCOG12339">
    <property type="taxonomic scope" value="Archaea"/>
</dbReference>
<protein>
    <submittedName>
        <fullName evidence="2">Uncharacterized protein</fullName>
    </submittedName>
</protein>
<sequence length="67" mass="7278">MMRWDLQYLGMLLVGGSITCAGVLIALWLLGVQLFFTPTLLIVLVLLVVIGAAVLIVGDYQSTRAEQ</sequence>
<dbReference type="EMBL" id="CP001338">
    <property type="protein sequence ID" value="ACL16870.1"/>
    <property type="molecule type" value="Genomic_DNA"/>
</dbReference>
<keyword evidence="1" id="KW-0472">Membrane</keyword>
<name>B8GIQ7_METPE</name>
<keyword evidence="3" id="KW-1185">Reference proteome</keyword>
<evidence type="ECO:0000313" key="2">
    <source>
        <dbReference type="EMBL" id="ACL16870.1"/>
    </source>
</evidence>
<evidence type="ECO:0000313" key="3">
    <source>
        <dbReference type="Proteomes" id="UP000002457"/>
    </source>
</evidence>
<dbReference type="KEGG" id="mpl:Mpal_1557"/>
<dbReference type="GeneID" id="7271102"/>
<keyword evidence="1" id="KW-0812">Transmembrane</keyword>